<feature type="compositionally biased region" description="Basic and acidic residues" evidence="7">
    <location>
        <begin position="1"/>
        <end position="14"/>
    </location>
</feature>
<keyword evidence="8" id="KW-0812">Transmembrane</keyword>
<name>A0A2C9DBM3_9HYPH</name>
<evidence type="ECO:0000313" key="10">
    <source>
        <dbReference type="EMBL" id="SON57666.1"/>
    </source>
</evidence>
<keyword evidence="8" id="KW-0472">Membrane</keyword>
<dbReference type="Pfam" id="PF01551">
    <property type="entry name" value="Peptidase_M23"/>
    <property type="match status" value="1"/>
</dbReference>
<dbReference type="Gene3D" id="2.70.70.10">
    <property type="entry name" value="Glucose Permease (Domain IIA)"/>
    <property type="match status" value="1"/>
</dbReference>
<dbReference type="InterPro" id="IPR050570">
    <property type="entry name" value="Cell_wall_metabolism_enzyme"/>
</dbReference>
<keyword evidence="3" id="KW-0479">Metal-binding</keyword>
<dbReference type="InterPro" id="IPR011055">
    <property type="entry name" value="Dup_hybrid_motif"/>
</dbReference>
<evidence type="ECO:0000256" key="6">
    <source>
        <dbReference type="ARBA" id="ARBA00023049"/>
    </source>
</evidence>
<organism evidence="10 11">
    <name type="scientific">Hartmannibacter diazotrophicus</name>
    <dbReference type="NCBI Taxonomy" id="1482074"/>
    <lineage>
        <taxon>Bacteria</taxon>
        <taxon>Pseudomonadati</taxon>
        <taxon>Pseudomonadota</taxon>
        <taxon>Alphaproteobacteria</taxon>
        <taxon>Hyphomicrobiales</taxon>
        <taxon>Pleomorphomonadaceae</taxon>
        <taxon>Hartmannibacter</taxon>
    </lineage>
</organism>
<feature type="region of interest" description="Disordered" evidence="7">
    <location>
        <begin position="1"/>
        <end position="27"/>
    </location>
</feature>
<dbReference type="CDD" id="cd12797">
    <property type="entry name" value="M23_peptidase"/>
    <property type="match status" value="1"/>
</dbReference>
<evidence type="ECO:0000256" key="5">
    <source>
        <dbReference type="ARBA" id="ARBA00022833"/>
    </source>
</evidence>
<keyword evidence="11" id="KW-1185">Reference proteome</keyword>
<feature type="domain" description="M23ase beta-sheet core" evidence="9">
    <location>
        <begin position="515"/>
        <end position="612"/>
    </location>
</feature>
<keyword evidence="5" id="KW-0862">Zinc</keyword>
<dbReference type="GO" id="GO:0004222">
    <property type="term" value="F:metalloendopeptidase activity"/>
    <property type="evidence" value="ECO:0007669"/>
    <property type="project" value="TreeGrafter"/>
</dbReference>
<evidence type="ECO:0000256" key="7">
    <source>
        <dbReference type="SAM" id="MobiDB-lite"/>
    </source>
</evidence>
<gene>
    <name evidence="10" type="ORF">HDIA_4125</name>
</gene>
<proteinExistence type="predicted"/>
<protein>
    <submittedName>
        <fullName evidence="10">Glycyl-glycine endopeptidase ALE-1</fullName>
        <ecNumber evidence="10">3.4.24.75</ecNumber>
    </submittedName>
</protein>
<reference evidence="11" key="1">
    <citation type="submission" date="2017-09" db="EMBL/GenBank/DDBJ databases">
        <title>Genome sequence of Nannocystis excedens DSM 71.</title>
        <authorList>
            <person name="Blom J."/>
        </authorList>
    </citation>
    <scope>NUCLEOTIDE SEQUENCE [LARGE SCALE GENOMIC DNA]</scope>
    <source>
        <strain evidence="11">type strain: E19</strain>
    </source>
</reference>
<comment type="cofactor">
    <cofactor evidence="1">
        <name>Zn(2+)</name>
        <dbReference type="ChEBI" id="CHEBI:29105"/>
    </cofactor>
</comment>
<dbReference type="GO" id="GO:0006508">
    <property type="term" value="P:proteolysis"/>
    <property type="evidence" value="ECO:0007669"/>
    <property type="project" value="UniProtKB-KW"/>
</dbReference>
<dbReference type="PANTHER" id="PTHR21666">
    <property type="entry name" value="PEPTIDASE-RELATED"/>
    <property type="match status" value="1"/>
</dbReference>
<evidence type="ECO:0000313" key="11">
    <source>
        <dbReference type="Proteomes" id="UP000223606"/>
    </source>
</evidence>
<dbReference type="GO" id="GO:0046872">
    <property type="term" value="F:metal ion binding"/>
    <property type="evidence" value="ECO:0007669"/>
    <property type="project" value="UniProtKB-KW"/>
</dbReference>
<dbReference type="RefSeq" id="WP_099557886.1">
    <property type="nucleotide sequence ID" value="NZ_LT960614.1"/>
</dbReference>
<dbReference type="AlphaFoldDB" id="A0A2C9DBM3"/>
<evidence type="ECO:0000256" key="4">
    <source>
        <dbReference type="ARBA" id="ARBA00022801"/>
    </source>
</evidence>
<dbReference type="EC" id="3.4.24.75" evidence="10"/>
<evidence type="ECO:0000256" key="3">
    <source>
        <dbReference type="ARBA" id="ARBA00022723"/>
    </source>
</evidence>
<dbReference type="EMBL" id="LT960614">
    <property type="protein sequence ID" value="SON57666.1"/>
    <property type="molecule type" value="Genomic_DNA"/>
</dbReference>
<evidence type="ECO:0000256" key="1">
    <source>
        <dbReference type="ARBA" id="ARBA00001947"/>
    </source>
</evidence>
<keyword evidence="8" id="KW-1133">Transmembrane helix</keyword>
<keyword evidence="4 10" id="KW-0378">Hydrolase</keyword>
<accession>A0A2C9DBM3</accession>
<keyword evidence="2" id="KW-0645">Protease</keyword>
<evidence type="ECO:0000256" key="2">
    <source>
        <dbReference type="ARBA" id="ARBA00022670"/>
    </source>
</evidence>
<dbReference type="KEGG" id="hdi:HDIA_4125"/>
<keyword evidence="6" id="KW-0482">Metalloprotease</keyword>
<evidence type="ECO:0000256" key="8">
    <source>
        <dbReference type="SAM" id="Phobius"/>
    </source>
</evidence>
<feature type="transmembrane region" description="Helical" evidence="8">
    <location>
        <begin position="40"/>
        <end position="63"/>
    </location>
</feature>
<sequence length="661" mass="72078">MNAVWSDHDRKSIDLGDEPPIRTIDTRRAPPDRRAISLRWLTSTVLAALASSCLMAGALYAALDGRPAVAAIPSLEPETAARPGQFGGLVLKADFPDDDQEDTGSRRVMRLSTVTRDGERDIIRMRPFARVTTPLITDADDIVADIPSFDPLRIFAEANATTPEKSVSDSFYGADVEGEMAVKVVDFPVNDTTMVAYAPLSDVETEALVHDQAEFLTGADVKVASLPTTTSSRFDDSFAIRNSFEQLGVRIIPENVSFVAKSGDQVSDSFDDREEKIVTVGKGDTLQGLLIDNEATDDEALEINSAFRNRFAIPGVAPGEKLRIALAPANDETNRYHPVSVSIYRDGQHLATVALSDELAYVPAQEPAGGLSLSSTGLGESDVNTPRPRLYRSLYQTALDNDMSPRLIDDLIHVISYDVDFNARVSRGDSIDLFYSLADDGTETADSSELLYVSITLGGQRHRYYRFRSSTDGTVDYYDEDGRNAKKFLMRKPMSVGTFRRGFGMQRHPLLGYMKMHTGVDWAAPRGTPIMASGDATVVKDGWVNGYGNYIELRHANGYSTAYGHMSAFVKGMHKGMKVKQGQVIGYVGSTGLSTGPHLHFEILVNDRQVDPMRIRLPEGKSLAGNELDTFEDERARIDALLSGGTPPSNLAANDVKASGG</sequence>
<evidence type="ECO:0000259" key="9">
    <source>
        <dbReference type="Pfam" id="PF01551"/>
    </source>
</evidence>
<feature type="region of interest" description="Disordered" evidence="7">
    <location>
        <begin position="642"/>
        <end position="661"/>
    </location>
</feature>
<dbReference type="InterPro" id="IPR016047">
    <property type="entry name" value="M23ase_b-sheet_dom"/>
</dbReference>
<dbReference type="PANTHER" id="PTHR21666:SF288">
    <property type="entry name" value="CELL DIVISION PROTEIN YTFB"/>
    <property type="match status" value="1"/>
</dbReference>
<dbReference type="SUPFAM" id="SSF51261">
    <property type="entry name" value="Duplicated hybrid motif"/>
    <property type="match status" value="1"/>
</dbReference>
<dbReference type="Proteomes" id="UP000223606">
    <property type="component" value="Chromosome 1"/>
</dbReference>
<dbReference type="OrthoDB" id="9805070at2"/>
<dbReference type="Gene3D" id="3.10.450.350">
    <property type="match status" value="1"/>
</dbReference>